<dbReference type="RefSeq" id="WP_068370738.1">
    <property type="nucleotide sequence ID" value="NZ_LSNE01000001.1"/>
</dbReference>
<evidence type="ECO:0000313" key="1">
    <source>
        <dbReference type="EMBL" id="KXI30923.1"/>
    </source>
</evidence>
<dbReference type="PANTHER" id="PTHR38778:SF1">
    <property type="entry name" value="CYTOPLASMIC PROTEIN"/>
    <property type="match status" value="1"/>
</dbReference>
<organism evidence="1 2">
    <name type="scientific">Paraglaciecola hydrolytica</name>
    <dbReference type="NCBI Taxonomy" id="1799789"/>
    <lineage>
        <taxon>Bacteria</taxon>
        <taxon>Pseudomonadati</taxon>
        <taxon>Pseudomonadota</taxon>
        <taxon>Gammaproteobacteria</taxon>
        <taxon>Alteromonadales</taxon>
        <taxon>Alteromonadaceae</taxon>
        <taxon>Paraglaciecola</taxon>
    </lineage>
</organism>
<comment type="caution">
    <text evidence="1">The sequence shown here is derived from an EMBL/GenBank/DDBJ whole genome shotgun (WGS) entry which is preliminary data.</text>
</comment>
<dbReference type="Pfam" id="PF04320">
    <property type="entry name" value="YggL_50S_bp"/>
    <property type="match status" value="1"/>
</dbReference>
<dbReference type="AlphaFoldDB" id="A0A136A6R3"/>
<gene>
    <name evidence="1" type="ORF">AX660_00180</name>
</gene>
<evidence type="ECO:0000313" key="2">
    <source>
        <dbReference type="Proteomes" id="UP000070299"/>
    </source>
</evidence>
<dbReference type="EMBL" id="LSNE01000001">
    <property type="protein sequence ID" value="KXI30923.1"/>
    <property type="molecule type" value="Genomic_DNA"/>
</dbReference>
<keyword evidence="2" id="KW-1185">Reference proteome</keyword>
<sequence>MSQQITRTRRLRKKLHLDEFAILGFEFSFTLSSSADEQEQFLNSLAALADTENLFISLGNDNEMFEGAATSADRYGNATEANRAALETLLKGNTKVTDAKVGALVDACYEM</sequence>
<dbReference type="OrthoDB" id="5768758at2"/>
<reference evidence="2" key="1">
    <citation type="submission" date="2016-02" db="EMBL/GenBank/DDBJ databases">
        <authorList>
            <person name="Schultz-Johansen M."/>
            <person name="Glaring M.A."/>
            <person name="Bech P.K."/>
            <person name="Stougaard P."/>
        </authorList>
    </citation>
    <scope>NUCLEOTIDE SEQUENCE [LARGE SCALE GENOMIC DNA]</scope>
    <source>
        <strain evidence="2">S66</strain>
    </source>
</reference>
<proteinExistence type="predicted"/>
<dbReference type="InterPro" id="IPR007416">
    <property type="entry name" value="YggL_50S_bp"/>
</dbReference>
<protein>
    <recommendedName>
        <fullName evidence="3">DUF469 domain-containing protein</fullName>
    </recommendedName>
</protein>
<dbReference type="Proteomes" id="UP000070299">
    <property type="component" value="Unassembled WGS sequence"/>
</dbReference>
<accession>A0A136A6R3</accession>
<evidence type="ECO:0008006" key="3">
    <source>
        <dbReference type="Google" id="ProtNLM"/>
    </source>
</evidence>
<dbReference type="PANTHER" id="PTHR38778">
    <property type="entry name" value="CYTOPLASMIC PROTEIN-RELATED"/>
    <property type="match status" value="1"/>
</dbReference>
<dbReference type="GO" id="GO:0005829">
    <property type="term" value="C:cytosol"/>
    <property type="evidence" value="ECO:0007669"/>
    <property type="project" value="TreeGrafter"/>
</dbReference>
<name>A0A136A6R3_9ALTE</name>